<dbReference type="InterPro" id="IPR010774">
    <property type="entry name" value="YbcO"/>
</dbReference>
<dbReference type="RefSeq" id="WP_316699003.1">
    <property type="nucleotide sequence ID" value="NZ_CP136336.1"/>
</dbReference>
<name>A0ABZ0CUB1_9BURK</name>
<keyword evidence="3" id="KW-1185">Reference proteome</keyword>
<evidence type="ECO:0000313" key="3">
    <source>
        <dbReference type="Proteomes" id="UP001303946"/>
    </source>
</evidence>
<protein>
    <submittedName>
        <fullName evidence="2">Nuclease domain-containing protein</fullName>
    </submittedName>
</protein>
<gene>
    <name evidence="2" type="ORF">RXV79_16490</name>
</gene>
<organism evidence="2 3">
    <name type="scientific">Piscinibacter gummiphilus</name>
    <dbReference type="NCBI Taxonomy" id="946333"/>
    <lineage>
        <taxon>Bacteria</taxon>
        <taxon>Pseudomonadati</taxon>
        <taxon>Pseudomonadota</taxon>
        <taxon>Betaproteobacteria</taxon>
        <taxon>Burkholderiales</taxon>
        <taxon>Sphaerotilaceae</taxon>
        <taxon>Piscinibacter</taxon>
    </lineage>
</organism>
<dbReference type="Gene3D" id="3.30.50.20">
    <property type="entry name" value="prophage-derive protein ybcO"/>
    <property type="match status" value="1"/>
</dbReference>
<proteinExistence type="predicted"/>
<feature type="region of interest" description="Disordered" evidence="1">
    <location>
        <begin position="41"/>
        <end position="61"/>
    </location>
</feature>
<feature type="compositionally biased region" description="Basic residues" evidence="1">
    <location>
        <begin position="1"/>
        <end position="13"/>
    </location>
</feature>
<accession>A0ABZ0CUB1</accession>
<evidence type="ECO:0000256" key="1">
    <source>
        <dbReference type="SAM" id="MobiDB-lite"/>
    </source>
</evidence>
<reference evidence="2 3" key="1">
    <citation type="submission" date="2023-10" db="EMBL/GenBank/DDBJ databases">
        <title>Bacteria for the degradation of biodegradable plastic PBAT(Polybutylene adipate terephthalate).</title>
        <authorList>
            <person name="Weon H.-Y."/>
            <person name="Yeon J."/>
        </authorList>
    </citation>
    <scope>NUCLEOTIDE SEQUENCE [LARGE SCALE GENOMIC DNA]</scope>
    <source>
        <strain evidence="2 3">SBD 7-3</strain>
    </source>
</reference>
<sequence>MRSKPLQRGKGFKRPQLPPRERPKLFPVKQSVGQVAVMRRADEAANEVRPVPKQPREENPRYRAMAAGKPCLLRVPGVCNGDWSTTVLAHSNSLSDNKGKGMKAHDHAGVWACFGCHFWLDQDKTPTREERRERFSAAMVEMRRQIEVIAASGRPRDREAAQWALARMGG</sequence>
<feature type="region of interest" description="Disordered" evidence="1">
    <location>
        <begin position="1"/>
        <end position="25"/>
    </location>
</feature>
<dbReference type="Proteomes" id="UP001303946">
    <property type="component" value="Chromosome"/>
</dbReference>
<dbReference type="Pfam" id="PF07102">
    <property type="entry name" value="YbcO"/>
    <property type="match status" value="1"/>
</dbReference>
<dbReference type="EMBL" id="CP136336">
    <property type="protein sequence ID" value="WOB06522.1"/>
    <property type="molecule type" value="Genomic_DNA"/>
</dbReference>
<evidence type="ECO:0000313" key="2">
    <source>
        <dbReference type="EMBL" id="WOB06522.1"/>
    </source>
</evidence>